<organism evidence="3 4">
    <name type="scientific">Polynucleobacter kasalickyi</name>
    <dbReference type="NCBI Taxonomy" id="1938817"/>
    <lineage>
        <taxon>Bacteria</taxon>
        <taxon>Pseudomonadati</taxon>
        <taxon>Pseudomonadota</taxon>
        <taxon>Betaproteobacteria</taxon>
        <taxon>Burkholderiales</taxon>
        <taxon>Burkholderiaceae</taxon>
        <taxon>Polynucleobacter</taxon>
    </lineage>
</organism>
<dbReference type="STRING" id="1938817.SAMN06296008_11077"/>
<proteinExistence type="inferred from homology"/>
<dbReference type="PANTHER" id="PTHR44196:SF3">
    <property type="entry name" value="SHORT CHAIN DEHYDROGENASE FAMILY PROTEIN"/>
    <property type="match status" value="1"/>
</dbReference>
<dbReference type="GO" id="GO:0016020">
    <property type="term" value="C:membrane"/>
    <property type="evidence" value="ECO:0007669"/>
    <property type="project" value="TreeGrafter"/>
</dbReference>
<accession>A0A1W2ATR6</accession>
<dbReference type="InterPro" id="IPR036291">
    <property type="entry name" value="NAD(P)-bd_dom_sf"/>
</dbReference>
<dbReference type="Pfam" id="PF00106">
    <property type="entry name" value="adh_short"/>
    <property type="match status" value="1"/>
</dbReference>
<name>A0A1W2ATR6_9BURK</name>
<sequence length="262" mass="28861">MSLNPPLKDFHNKNVWLIGASSGIGHACARWLAKEGANLIISSRREESLLDLNQTLTNEFGVQSNIIPLDVMSLESVEKAQAAVLNHFSTIDLLLFVSGVYTPIEAKTLNIVDAENMVSTNLLGPIRVLNFLIPQFLKQGHGHIALVGSVAGYSGLPKSLIYGPTKAALLNFAESLYEDLNPLGIGVHIICPGFVKTPATAINDFKMPSLISPERAAEEIGNGLKKGEFETHFPKEFSFFLKLLRILPYPIYFWLVKKFITQ</sequence>
<dbReference type="Proteomes" id="UP000192708">
    <property type="component" value="Unassembled WGS sequence"/>
</dbReference>
<reference evidence="3 4" key="1">
    <citation type="submission" date="2017-04" db="EMBL/GenBank/DDBJ databases">
        <authorList>
            <person name="Afonso C.L."/>
            <person name="Miller P.J."/>
            <person name="Scott M.A."/>
            <person name="Spackman E."/>
            <person name="Goraichik I."/>
            <person name="Dimitrov K.M."/>
            <person name="Suarez D.L."/>
            <person name="Swayne D.E."/>
        </authorList>
    </citation>
    <scope>NUCLEOTIDE SEQUENCE [LARGE SCALE GENOMIC DNA]</scope>
    <source>
        <strain evidence="3 4">VK13</strain>
    </source>
</reference>
<dbReference type="GO" id="GO:0016491">
    <property type="term" value="F:oxidoreductase activity"/>
    <property type="evidence" value="ECO:0007669"/>
    <property type="project" value="UniProtKB-KW"/>
</dbReference>
<dbReference type="AlphaFoldDB" id="A0A1W2ATR6"/>
<dbReference type="EMBL" id="FWXJ01000010">
    <property type="protein sequence ID" value="SMC63902.1"/>
    <property type="molecule type" value="Genomic_DNA"/>
</dbReference>
<evidence type="ECO:0000256" key="2">
    <source>
        <dbReference type="ARBA" id="ARBA00023002"/>
    </source>
</evidence>
<dbReference type="RefSeq" id="WP_084284030.1">
    <property type="nucleotide sequence ID" value="NZ_FWXJ01000010.1"/>
</dbReference>
<protein>
    <submittedName>
        <fullName evidence="3">Short-chain dehydrogenase</fullName>
    </submittedName>
</protein>
<dbReference type="PRINTS" id="PR00081">
    <property type="entry name" value="GDHRDH"/>
</dbReference>
<comment type="similarity">
    <text evidence="1">Belongs to the short-chain dehydrogenases/reductases (SDR) family.</text>
</comment>
<dbReference type="InterPro" id="IPR002347">
    <property type="entry name" value="SDR_fam"/>
</dbReference>
<evidence type="ECO:0000313" key="3">
    <source>
        <dbReference type="EMBL" id="SMC63902.1"/>
    </source>
</evidence>
<evidence type="ECO:0000313" key="4">
    <source>
        <dbReference type="Proteomes" id="UP000192708"/>
    </source>
</evidence>
<dbReference type="OrthoDB" id="9797538at2"/>
<evidence type="ECO:0000256" key="1">
    <source>
        <dbReference type="ARBA" id="ARBA00006484"/>
    </source>
</evidence>
<dbReference type="SUPFAM" id="SSF51735">
    <property type="entry name" value="NAD(P)-binding Rossmann-fold domains"/>
    <property type="match status" value="1"/>
</dbReference>
<keyword evidence="4" id="KW-1185">Reference proteome</keyword>
<keyword evidence="2" id="KW-0560">Oxidoreductase</keyword>
<gene>
    <name evidence="3" type="ORF">SAMN06296008_11077</name>
</gene>
<dbReference type="PANTHER" id="PTHR44196">
    <property type="entry name" value="DEHYDROGENASE/REDUCTASE SDR FAMILY MEMBER 7B"/>
    <property type="match status" value="1"/>
</dbReference>
<dbReference type="Gene3D" id="3.40.50.720">
    <property type="entry name" value="NAD(P)-binding Rossmann-like Domain"/>
    <property type="match status" value="1"/>
</dbReference>